<evidence type="ECO:0000256" key="2">
    <source>
        <dbReference type="ARBA" id="ARBA00022741"/>
    </source>
</evidence>
<dbReference type="PIRSF" id="PIRSF006809">
    <property type="entry name" value="GTP-binding_hflX_prd"/>
    <property type="match status" value="1"/>
</dbReference>
<dbReference type="EMBL" id="JAEKNN010000061">
    <property type="protein sequence ID" value="MBJ7610301.1"/>
    <property type="molecule type" value="Genomic_DNA"/>
</dbReference>
<name>A0A934KIY6_9BACT</name>
<dbReference type="GO" id="GO:0046872">
    <property type="term" value="F:metal ion binding"/>
    <property type="evidence" value="ECO:0007669"/>
    <property type="project" value="UniProtKB-KW"/>
</dbReference>
<evidence type="ECO:0000256" key="3">
    <source>
        <dbReference type="ARBA" id="ARBA00022842"/>
    </source>
</evidence>
<gene>
    <name evidence="9" type="primary">hflX</name>
    <name evidence="9" type="ORF">JF887_12850</name>
</gene>
<dbReference type="InterPro" id="IPR016496">
    <property type="entry name" value="GTPase_HflX"/>
</dbReference>
<feature type="binding site" evidence="5">
    <location>
        <begin position="245"/>
        <end position="249"/>
    </location>
    <ligand>
        <name>GTP</name>
        <dbReference type="ChEBI" id="CHEBI:37565"/>
    </ligand>
</feature>
<proteinExistence type="inferred from homology"/>
<feature type="binding site" evidence="6">
    <location>
        <position position="227"/>
    </location>
    <ligand>
        <name>Mg(2+)</name>
        <dbReference type="ChEBI" id="CHEBI:18420"/>
    </ligand>
</feature>
<comment type="caution">
    <text evidence="9">The sequence shown here is derived from an EMBL/GenBank/DDBJ whole genome shotgun (WGS) entry which is preliminary data.</text>
</comment>
<dbReference type="HAMAP" id="MF_00900">
    <property type="entry name" value="GTPase_HflX"/>
    <property type="match status" value="1"/>
</dbReference>
<evidence type="ECO:0000259" key="8">
    <source>
        <dbReference type="PROSITE" id="PS51705"/>
    </source>
</evidence>
<dbReference type="Pfam" id="PF01926">
    <property type="entry name" value="MMR_HSR1"/>
    <property type="match status" value="1"/>
</dbReference>
<dbReference type="InterPro" id="IPR025121">
    <property type="entry name" value="GTPase_HflX_N"/>
</dbReference>
<dbReference type="InterPro" id="IPR027417">
    <property type="entry name" value="P-loop_NTPase"/>
</dbReference>
<evidence type="ECO:0000256" key="1">
    <source>
        <dbReference type="ARBA" id="ARBA00022723"/>
    </source>
</evidence>
<feature type="binding site" evidence="5">
    <location>
        <begin position="220"/>
        <end position="227"/>
    </location>
    <ligand>
        <name>GTP</name>
        <dbReference type="ChEBI" id="CHEBI:37565"/>
    </ligand>
</feature>
<feature type="binding site" evidence="6">
    <location>
        <position position="247"/>
    </location>
    <ligand>
        <name>Mg(2+)</name>
        <dbReference type="ChEBI" id="CHEBI:18420"/>
    </ligand>
</feature>
<dbReference type="AlphaFoldDB" id="A0A934KIY6"/>
<dbReference type="InterPro" id="IPR006073">
    <property type="entry name" value="GTP-bd"/>
</dbReference>
<dbReference type="InterPro" id="IPR030394">
    <property type="entry name" value="G_HFLX_dom"/>
</dbReference>
<dbReference type="GO" id="GO:0043022">
    <property type="term" value="F:ribosome binding"/>
    <property type="evidence" value="ECO:0007669"/>
    <property type="project" value="TreeGrafter"/>
</dbReference>
<feature type="binding site" evidence="5">
    <location>
        <begin position="267"/>
        <end position="270"/>
    </location>
    <ligand>
        <name>GTP</name>
        <dbReference type="ChEBI" id="CHEBI:37565"/>
    </ligand>
</feature>
<reference evidence="9 10" key="1">
    <citation type="submission" date="2020-10" db="EMBL/GenBank/DDBJ databases">
        <title>Ca. Dormibacterota MAGs.</title>
        <authorList>
            <person name="Montgomery K."/>
        </authorList>
    </citation>
    <scope>NUCLEOTIDE SEQUENCE [LARGE SCALE GENOMIC DNA]</scope>
    <source>
        <strain evidence="9">Mitchell_Peninsula_5</strain>
    </source>
</reference>
<evidence type="ECO:0000313" key="10">
    <source>
        <dbReference type="Proteomes" id="UP000614410"/>
    </source>
</evidence>
<evidence type="ECO:0000313" key="9">
    <source>
        <dbReference type="EMBL" id="MBJ7610301.1"/>
    </source>
</evidence>
<evidence type="ECO:0000256" key="6">
    <source>
        <dbReference type="PIRSR" id="PIRSR006809-2"/>
    </source>
</evidence>
<dbReference type="Proteomes" id="UP000614410">
    <property type="component" value="Unassembled WGS sequence"/>
</dbReference>
<dbReference type="Gene3D" id="3.40.50.300">
    <property type="entry name" value="P-loop containing nucleotide triphosphate hydrolases"/>
    <property type="match status" value="1"/>
</dbReference>
<sequence>MARQRRTGADPGVAATLDNVLIAGAFRGRGEREQTEIELDELEELARTLGTTVVERAAVPLREIHPGTFFGSGTVDALGARLAELGSPAALINDQLSPRQQRNLEEAWGVPVLDRTEVILSIFARRARTAEGRVQVEMAQLEHQLPRLAGGWAHLERQRGRVGTGGMRGGMGEKQIEVDRRLINQKLRRLRQRLREIERQRTTRRTARTAVPLASCALVGYTNAGKSTLLNRLTNSTVLADDLLFATLDPTSRLLGLASGRRIIVTDTVGFIQSLPHELVEAFAATLEEVREAHLLAIVVDASHPDAEAQLVTVLQTLEEMGCDQPAVLAVNKIDRLNPAEAEEIARRLGEIAGIEPLLVSAAKGTGLRELRSAIDALAAEAVPDTRANRPIMAATTFDMPPAIEPDAADGVAGALSSTKESDPGLIVPSPR</sequence>
<dbReference type="GO" id="GO:0005525">
    <property type="term" value="F:GTP binding"/>
    <property type="evidence" value="ECO:0007669"/>
    <property type="project" value="UniProtKB-KW"/>
</dbReference>
<keyword evidence="2 5" id="KW-0547">Nucleotide-binding</keyword>
<evidence type="ECO:0000256" key="7">
    <source>
        <dbReference type="SAM" id="MobiDB-lite"/>
    </source>
</evidence>
<feature type="binding site" evidence="5">
    <location>
        <begin position="332"/>
        <end position="335"/>
    </location>
    <ligand>
        <name>GTP</name>
        <dbReference type="ChEBI" id="CHEBI:37565"/>
    </ligand>
</feature>
<dbReference type="PROSITE" id="PS51705">
    <property type="entry name" value="G_HFLX"/>
    <property type="match status" value="1"/>
</dbReference>
<feature type="non-terminal residue" evidence="9">
    <location>
        <position position="432"/>
    </location>
</feature>
<dbReference type="Pfam" id="PF13167">
    <property type="entry name" value="GTP-bdg_N"/>
    <property type="match status" value="1"/>
</dbReference>
<organism evidence="9 10">
    <name type="scientific">Candidatus Amunia macphersoniae</name>
    <dbReference type="NCBI Taxonomy" id="3127014"/>
    <lineage>
        <taxon>Bacteria</taxon>
        <taxon>Bacillati</taxon>
        <taxon>Candidatus Dormiibacterota</taxon>
        <taxon>Candidatus Dormibacteria</taxon>
        <taxon>Candidatus Aeolococcales</taxon>
        <taxon>Candidatus Aeolococcaceae</taxon>
        <taxon>Candidatus Amunia</taxon>
    </lineage>
</organism>
<feature type="region of interest" description="Disordered" evidence="7">
    <location>
        <begin position="404"/>
        <end position="432"/>
    </location>
</feature>
<dbReference type="Gene3D" id="6.10.250.2860">
    <property type="match status" value="1"/>
</dbReference>
<evidence type="ECO:0000256" key="4">
    <source>
        <dbReference type="ARBA" id="ARBA00023134"/>
    </source>
</evidence>
<evidence type="ECO:0000256" key="5">
    <source>
        <dbReference type="PIRSR" id="PIRSR006809-1"/>
    </source>
</evidence>
<dbReference type="SUPFAM" id="SSF52540">
    <property type="entry name" value="P-loop containing nucleoside triphosphate hydrolases"/>
    <property type="match status" value="1"/>
</dbReference>
<comment type="cofactor">
    <cofactor evidence="6">
        <name>Mg(2+)</name>
        <dbReference type="ChEBI" id="CHEBI:18420"/>
    </cofactor>
</comment>
<dbReference type="Pfam" id="PF16360">
    <property type="entry name" value="GTP-bdg_M"/>
    <property type="match status" value="1"/>
</dbReference>
<dbReference type="CDD" id="cd01878">
    <property type="entry name" value="HflX"/>
    <property type="match status" value="1"/>
</dbReference>
<keyword evidence="4 5" id="KW-0342">GTP-binding</keyword>
<dbReference type="PRINTS" id="PR00326">
    <property type="entry name" value="GTP1OBG"/>
</dbReference>
<keyword evidence="1 6" id="KW-0479">Metal-binding</keyword>
<protein>
    <submittedName>
        <fullName evidence="9">GTPase HflX</fullName>
    </submittedName>
</protein>
<dbReference type="GO" id="GO:0005737">
    <property type="term" value="C:cytoplasm"/>
    <property type="evidence" value="ECO:0007669"/>
    <property type="project" value="TreeGrafter"/>
</dbReference>
<dbReference type="PANTHER" id="PTHR10229:SF0">
    <property type="entry name" value="GTP-BINDING PROTEIN 6-RELATED"/>
    <property type="match status" value="1"/>
</dbReference>
<keyword evidence="3 6" id="KW-0460">Magnesium</keyword>
<dbReference type="NCBIfam" id="TIGR03156">
    <property type="entry name" value="GTP_HflX"/>
    <property type="match status" value="1"/>
</dbReference>
<dbReference type="InterPro" id="IPR032305">
    <property type="entry name" value="GTP-bd_M"/>
</dbReference>
<feature type="domain" description="Hflx-type G" evidence="8">
    <location>
        <begin position="214"/>
        <end position="383"/>
    </location>
</feature>
<dbReference type="Gene3D" id="3.40.50.11060">
    <property type="entry name" value="GTPase HflX, N-terminal domain"/>
    <property type="match status" value="1"/>
</dbReference>
<accession>A0A934KIY6</accession>
<dbReference type="InterPro" id="IPR042108">
    <property type="entry name" value="GTPase_HflX_N_sf"/>
</dbReference>
<dbReference type="PANTHER" id="PTHR10229">
    <property type="entry name" value="GTP-BINDING PROTEIN HFLX"/>
    <property type="match status" value="1"/>
</dbReference>